<name>A0A9D3XP81_9SAUR</name>
<protein>
    <submittedName>
        <fullName evidence="1">Uncharacterized protein</fullName>
    </submittedName>
</protein>
<keyword evidence="2" id="KW-1185">Reference proteome</keyword>
<proteinExistence type="predicted"/>
<reference evidence="1" key="1">
    <citation type="submission" date="2021-09" db="EMBL/GenBank/DDBJ databases">
        <title>The genome of Mauremys mutica provides insights into the evolution of semi-aquatic lifestyle.</title>
        <authorList>
            <person name="Gong S."/>
            <person name="Gao Y."/>
        </authorList>
    </citation>
    <scope>NUCLEOTIDE SEQUENCE</scope>
    <source>
        <strain evidence="1">MM-2020</strain>
        <tissue evidence="1">Muscle</tissue>
    </source>
</reference>
<sequence>MICSERFLNECDNVNLKIISNINCITCYIGNGSEASIGLVSSGGSMEWVTGGIVHLMPMAKMAPGQLHKKNFREGLVAAQDQSDDVVTCVRILCTECPQCWHIGEVFISVTFRPAQRWHKGH</sequence>
<dbReference type="EMBL" id="JAHDVG010000466">
    <property type="protein sequence ID" value="KAH1182690.1"/>
    <property type="molecule type" value="Genomic_DNA"/>
</dbReference>
<organism evidence="1 2">
    <name type="scientific">Mauremys mutica</name>
    <name type="common">yellowpond turtle</name>
    <dbReference type="NCBI Taxonomy" id="74926"/>
    <lineage>
        <taxon>Eukaryota</taxon>
        <taxon>Metazoa</taxon>
        <taxon>Chordata</taxon>
        <taxon>Craniata</taxon>
        <taxon>Vertebrata</taxon>
        <taxon>Euteleostomi</taxon>
        <taxon>Archelosauria</taxon>
        <taxon>Testudinata</taxon>
        <taxon>Testudines</taxon>
        <taxon>Cryptodira</taxon>
        <taxon>Durocryptodira</taxon>
        <taxon>Testudinoidea</taxon>
        <taxon>Geoemydidae</taxon>
        <taxon>Geoemydinae</taxon>
        <taxon>Mauremys</taxon>
    </lineage>
</organism>
<evidence type="ECO:0000313" key="1">
    <source>
        <dbReference type="EMBL" id="KAH1182690.1"/>
    </source>
</evidence>
<gene>
    <name evidence="1" type="ORF">KIL84_004182</name>
</gene>
<comment type="caution">
    <text evidence="1">The sequence shown here is derived from an EMBL/GenBank/DDBJ whole genome shotgun (WGS) entry which is preliminary data.</text>
</comment>
<evidence type="ECO:0000313" key="2">
    <source>
        <dbReference type="Proteomes" id="UP000827986"/>
    </source>
</evidence>
<dbReference type="Proteomes" id="UP000827986">
    <property type="component" value="Unassembled WGS sequence"/>
</dbReference>
<dbReference type="AlphaFoldDB" id="A0A9D3XP81"/>
<accession>A0A9D3XP81</accession>